<evidence type="ECO:0000313" key="3">
    <source>
        <dbReference type="Proteomes" id="UP000266272"/>
    </source>
</evidence>
<proteinExistence type="predicted"/>
<dbReference type="Proteomes" id="UP000266272">
    <property type="component" value="Unassembled WGS sequence"/>
</dbReference>
<dbReference type="EMBL" id="PXOA01000118">
    <property type="protein sequence ID" value="RFU80244.1"/>
    <property type="molecule type" value="Genomic_DNA"/>
</dbReference>
<evidence type="ECO:0000313" key="2">
    <source>
        <dbReference type="EMBL" id="RFU80244.1"/>
    </source>
</evidence>
<reference evidence="2 3" key="1">
    <citation type="journal article" date="2018" name="PLoS Pathog.">
        <title>Evolution of structural diversity of trichothecenes, a family of toxins produced by plant pathogenic and entomopathogenic fungi.</title>
        <authorList>
            <person name="Proctor R.H."/>
            <person name="McCormick S.P."/>
            <person name="Kim H.S."/>
            <person name="Cardoza R.E."/>
            <person name="Stanley A.M."/>
            <person name="Lindo L."/>
            <person name="Kelly A."/>
            <person name="Brown D.W."/>
            <person name="Lee T."/>
            <person name="Vaughan M.M."/>
            <person name="Alexander N.J."/>
            <person name="Busman M."/>
            <person name="Gutierrez S."/>
        </authorList>
    </citation>
    <scope>NUCLEOTIDE SEQUENCE [LARGE SCALE GENOMIC DNA]</scope>
    <source>
        <strain evidence="2 3">IBT 40837</strain>
    </source>
</reference>
<name>A0A395NW27_TRIAR</name>
<dbReference type="AlphaFoldDB" id="A0A395NW27"/>
<accession>A0A395NW27</accession>
<protein>
    <submittedName>
        <fullName evidence="2">Uncharacterized protein</fullName>
    </submittedName>
</protein>
<comment type="caution">
    <text evidence="2">The sequence shown here is derived from an EMBL/GenBank/DDBJ whole genome shotgun (WGS) entry which is preliminary data.</text>
</comment>
<feature type="chain" id="PRO_5017227260" evidence="1">
    <location>
        <begin position="23"/>
        <end position="147"/>
    </location>
</feature>
<feature type="signal peptide" evidence="1">
    <location>
        <begin position="1"/>
        <end position="22"/>
    </location>
</feature>
<evidence type="ECO:0000256" key="1">
    <source>
        <dbReference type="SAM" id="SignalP"/>
    </source>
</evidence>
<keyword evidence="3" id="KW-1185">Reference proteome</keyword>
<gene>
    <name evidence="2" type="ORF">TARUN_1919</name>
</gene>
<sequence length="147" mass="15908">MDSPSLAASYLWKVAVTGLAAADTAVEAVGAEDDAGSRTSWSVADVCSAMPKLRHQEGKHELGKEDKSSLNVIEPSKADARQSLRRLLAMHGVTPHLSARTNAGQAALEDEMVRGARESATFNNVRPLRAQPWKLSQGKRRLPKHLD</sequence>
<organism evidence="2 3">
    <name type="scientific">Trichoderma arundinaceum</name>
    <dbReference type="NCBI Taxonomy" id="490622"/>
    <lineage>
        <taxon>Eukaryota</taxon>
        <taxon>Fungi</taxon>
        <taxon>Dikarya</taxon>
        <taxon>Ascomycota</taxon>
        <taxon>Pezizomycotina</taxon>
        <taxon>Sordariomycetes</taxon>
        <taxon>Hypocreomycetidae</taxon>
        <taxon>Hypocreales</taxon>
        <taxon>Hypocreaceae</taxon>
        <taxon>Trichoderma</taxon>
    </lineage>
</organism>
<keyword evidence="1" id="KW-0732">Signal</keyword>